<keyword evidence="1" id="KW-1133">Transmembrane helix</keyword>
<evidence type="ECO:0000313" key="2">
    <source>
        <dbReference type="EMBL" id="EGZ48533.1"/>
    </source>
</evidence>
<accession>G4CP19</accession>
<gene>
    <name evidence="2" type="ORF">HMPREF9370_0828</name>
</gene>
<dbReference type="HOGENOM" id="CLU_3027639_0_0_4"/>
<feature type="transmembrane region" description="Helical" evidence="1">
    <location>
        <begin position="21"/>
        <end position="41"/>
    </location>
</feature>
<dbReference type="Proteomes" id="UP000005336">
    <property type="component" value="Unassembled WGS sequence"/>
</dbReference>
<dbReference type="EMBL" id="AGAZ01000033">
    <property type="protein sequence ID" value="EGZ48533.1"/>
    <property type="molecule type" value="Genomic_DNA"/>
</dbReference>
<name>G4CP19_9NEIS</name>
<sequence length="55" mass="6532">MIYNKIIYLSFKLTLIQNNTRLFDFFNFFTTLLIGLTYHNLTSAIQKILTNKMPV</sequence>
<evidence type="ECO:0000313" key="3">
    <source>
        <dbReference type="Proteomes" id="UP000005336"/>
    </source>
</evidence>
<organism evidence="2 3">
    <name type="scientific">Neisseria wadsworthii 9715</name>
    <dbReference type="NCBI Taxonomy" id="1030841"/>
    <lineage>
        <taxon>Bacteria</taxon>
        <taxon>Pseudomonadati</taxon>
        <taxon>Pseudomonadota</taxon>
        <taxon>Betaproteobacteria</taxon>
        <taxon>Neisseriales</taxon>
        <taxon>Neisseriaceae</taxon>
        <taxon>Neisseria</taxon>
    </lineage>
</organism>
<comment type="caution">
    <text evidence="2">The sequence shown here is derived from an EMBL/GenBank/DDBJ whole genome shotgun (WGS) entry which is preliminary data.</text>
</comment>
<keyword evidence="3" id="KW-1185">Reference proteome</keyword>
<reference evidence="2 3" key="1">
    <citation type="submission" date="2011-06" db="EMBL/GenBank/DDBJ databases">
        <authorList>
            <person name="Muzny D."/>
            <person name="Qin X."/>
            <person name="Deng J."/>
            <person name="Jiang H."/>
            <person name="Liu Y."/>
            <person name="Qu J."/>
            <person name="Song X.-Z."/>
            <person name="Zhang L."/>
            <person name="Thornton R."/>
            <person name="Coyle M."/>
            <person name="Francisco L."/>
            <person name="Jackson L."/>
            <person name="Javaid M."/>
            <person name="Korchina V."/>
            <person name="Kovar C."/>
            <person name="Mata R."/>
            <person name="Mathew T."/>
            <person name="Ngo R."/>
            <person name="Nguyen L."/>
            <person name="Nguyen N."/>
            <person name="Okwuonu G."/>
            <person name="Ongeri F."/>
            <person name="Pham C."/>
            <person name="Simmons D."/>
            <person name="Wilczek-Boney K."/>
            <person name="Hale W."/>
            <person name="Jakkamsetti A."/>
            <person name="Pham P."/>
            <person name="Ruth R."/>
            <person name="San Lucas F."/>
            <person name="Warren J."/>
            <person name="Zhang J."/>
            <person name="Zhao Z."/>
            <person name="Zhou C."/>
            <person name="Zhu D."/>
            <person name="Lee S."/>
            <person name="Bess C."/>
            <person name="Blankenburg K."/>
            <person name="Forbes L."/>
            <person name="Fu Q."/>
            <person name="Gubbala S."/>
            <person name="Hirani K."/>
            <person name="Jayaseelan J.C."/>
            <person name="Lara F."/>
            <person name="Munidasa M."/>
            <person name="Palculict T."/>
            <person name="Patil S."/>
            <person name="Pu L.-L."/>
            <person name="Saada N."/>
            <person name="Tang L."/>
            <person name="Weissenberger G."/>
            <person name="Zhu Y."/>
            <person name="Hemphill L."/>
            <person name="Shang Y."/>
            <person name="Youmans B."/>
            <person name="Ayvaz T."/>
            <person name="Ross M."/>
            <person name="Santibanez J."/>
            <person name="Aqrawi P."/>
            <person name="Gross S."/>
            <person name="Joshi V."/>
            <person name="Fowler G."/>
            <person name="Nazareth L."/>
            <person name="Reid J."/>
            <person name="Worley K."/>
            <person name="Petrosino J."/>
            <person name="Highlander S."/>
            <person name="Gibbs R."/>
        </authorList>
    </citation>
    <scope>NUCLEOTIDE SEQUENCE [LARGE SCALE GENOMIC DNA]</scope>
    <source>
        <strain evidence="2 3">9715</strain>
    </source>
</reference>
<proteinExistence type="predicted"/>
<keyword evidence="1" id="KW-0472">Membrane</keyword>
<protein>
    <submittedName>
        <fullName evidence="2">Uncharacterized protein</fullName>
    </submittedName>
</protein>
<keyword evidence="1" id="KW-0812">Transmembrane</keyword>
<dbReference type="AlphaFoldDB" id="G4CP19"/>
<evidence type="ECO:0000256" key="1">
    <source>
        <dbReference type="SAM" id="Phobius"/>
    </source>
</evidence>